<keyword evidence="2 6" id="KW-0963">Cytoplasm</keyword>
<keyword evidence="7" id="KW-0687">Ribonucleoprotein</keyword>
<evidence type="ECO:0000256" key="2">
    <source>
        <dbReference type="ARBA" id="ARBA00022490"/>
    </source>
</evidence>
<dbReference type="GO" id="GO:0032259">
    <property type="term" value="P:methylation"/>
    <property type="evidence" value="ECO:0007669"/>
    <property type="project" value="UniProtKB-KW"/>
</dbReference>
<proteinExistence type="inferred from homology"/>
<dbReference type="InterPro" id="IPR029063">
    <property type="entry name" value="SAM-dependent_MTases_sf"/>
</dbReference>
<dbReference type="GO" id="GO:0008168">
    <property type="term" value="F:methyltransferase activity"/>
    <property type="evidence" value="ECO:0007669"/>
    <property type="project" value="UniProtKB-KW"/>
</dbReference>
<evidence type="ECO:0000313" key="7">
    <source>
        <dbReference type="EMBL" id="NMH16400.1"/>
    </source>
</evidence>
<keyword evidence="8" id="KW-1185">Reference proteome</keyword>
<keyword evidence="4 6" id="KW-0808">Transferase</keyword>
<dbReference type="EMBL" id="JAAAUB010000004">
    <property type="protein sequence ID" value="NMH16400.1"/>
    <property type="molecule type" value="Genomic_DNA"/>
</dbReference>
<comment type="similarity">
    <text evidence="1 6">Belongs to the methyltransferase superfamily. PrmA family.</text>
</comment>
<dbReference type="PANTHER" id="PTHR43648">
    <property type="entry name" value="ELECTRON TRANSFER FLAVOPROTEIN BETA SUBUNIT LYSINE METHYLTRANSFERASE"/>
    <property type="match status" value="1"/>
</dbReference>
<feature type="binding site" evidence="6">
    <location>
        <position position="180"/>
    </location>
    <ligand>
        <name>S-adenosyl-L-methionine</name>
        <dbReference type="ChEBI" id="CHEBI:59789"/>
    </ligand>
</feature>
<dbReference type="EC" id="2.1.1.-" evidence="6"/>
<dbReference type="PANTHER" id="PTHR43648:SF1">
    <property type="entry name" value="ELECTRON TRANSFER FLAVOPROTEIN BETA SUBUNIT LYSINE METHYLTRANSFERASE"/>
    <property type="match status" value="1"/>
</dbReference>
<comment type="subcellular location">
    <subcellularLocation>
        <location evidence="6">Cytoplasm</location>
    </subcellularLocation>
</comment>
<keyword evidence="7" id="KW-0689">Ribosomal protein</keyword>
<reference evidence="7 8" key="1">
    <citation type="journal article" date="2020" name="Curr. Microbiol.">
        <title>Tepidiphilus baoligensis sp. nov., a Novel Bacterium of the Family Hydrogenophilaceae Isolated from an Oil Reservoir.</title>
        <authorList>
            <person name="Zhang X."/>
            <person name="Wang G."/>
            <person name="Ma X."/>
            <person name="Yu J."/>
            <person name="You J."/>
            <person name="Xue Y."/>
            <person name="Ma Y."/>
        </authorList>
    </citation>
    <scope>NUCLEOTIDE SEQUENCE [LARGE SCALE GENOMIC DNA]</scope>
    <source>
        <strain evidence="7 8">B18-69</strain>
    </source>
</reference>
<dbReference type="RefSeq" id="WP_142808621.1">
    <property type="nucleotide sequence ID" value="NZ_JAAAUB010000004.1"/>
</dbReference>
<comment type="caution">
    <text evidence="7">The sequence shown here is derived from an EMBL/GenBank/DDBJ whole genome shotgun (WGS) entry which is preliminary data.</text>
</comment>
<evidence type="ECO:0000313" key="8">
    <source>
        <dbReference type="Proteomes" id="UP000669605"/>
    </source>
</evidence>
<dbReference type="Gene3D" id="3.40.50.150">
    <property type="entry name" value="Vaccinia Virus protein VP39"/>
    <property type="match status" value="1"/>
</dbReference>
<gene>
    <name evidence="6 7" type="primary">prmA</name>
    <name evidence="7" type="ORF">GV368_04625</name>
</gene>
<sequence length="305" mass="33011">MTPQERPRWCNLRLVAPAELAERLSEALLTHGAISVGIEDADAGTPEERPQFGEPGLHPERLWDRSVILALFEIDTDWRAGLAAAARSIGIGLSELPDPQVELLADADWVRLTQSQFDPISIDGRLWIVPSWHEPPDPSAITLTLDPGLAFGTGSHPTTRLCLRWLLDHVRPGDTVLDYGCGSGILAIAAAKLGAARVVGVDIDDKALEAARYNAERNGVALELYHARDLPPGPFDRVVANILTKPLCVLAPIIARAVRPGGELALSGILLEQAREVVSAYAPWIALSLGDEDEGWIRLEGIRPV</sequence>
<name>A0ABX1QKB7_9PROT</name>
<dbReference type="InterPro" id="IPR004498">
    <property type="entry name" value="Ribosomal_PrmA_MeTrfase"/>
</dbReference>
<feature type="binding site" evidence="6">
    <location>
        <position position="159"/>
    </location>
    <ligand>
        <name>S-adenosyl-L-methionine</name>
        <dbReference type="ChEBI" id="CHEBI:59789"/>
    </ligand>
</feature>
<dbReference type="GO" id="GO:0005840">
    <property type="term" value="C:ribosome"/>
    <property type="evidence" value="ECO:0007669"/>
    <property type="project" value="UniProtKB-KW"/>
</dbReference>
<dbReference type="CDD" id="cd02440">
    <property type="entry name" value="AdoMet_MTases"/>
    <property type="match status" value="1"/>
</dbReference>
<protein>
    <recommendedName>
        <fullName evidence="6">Ribosomal protein L11 methyltransferase</fullName>
        <shortName evidence="6">L11 Mtase</shortName>
        <ecNumber evidence="6">2.1.1.-</ecNumber>
    </recommendedName>
</protein>
<feature type="binding site" evidence="6">
    <location>
        <position position="241"/>
    </location>
    <ligand>
        <name>S-adenosyl-L-methionine</name>
        <dbReference type="ChEBI" id="CHEBI:59789"/>
    </ligand>
</feature>
<keyword evidence="3 6" id="KW-0489">Methyltransferase</keyword>
<keyword evidence="5 6" id="KW-0949">S-adenosyl-L-methionine</keyword>
<dbReference type="InterPro" id="IPR050078">
    <property type="entry name" value="Ribosomal_L11_MeTrfase_PrmA"/>
</dbReference>
<evidence type="ECO:0000256" key="1">
    <source>
        <dbReference type="ARBA" id="ARBA00009741"/>
    </source>
</evidence>
<dbReference type="Pfam" id="PF06325">
    <property type="entry name" value="PrmA"/>
    <property type="match status" value="1"/>
</dbReference>
<dbReference type="NCBIfam" id="TIGR00406">
    <property type="entry name" value="prmA"/>
    <property type="match status" value="1"/>
</dbReference>
<comment type="catalytic activity">
    <reaction evidence="6">
        <text>L-lysyl-[protein] + 3 S-adenosyl-L-methionine = N(6),N(6),N(6)-trimethyl-L-lysyl-[protein] + 3 S-adenosyl-L-homocysteine + 3 H(+)</text>
        <dbReference type="Rhea" id="RHEA:54192"/>
        <dbReference type="Rhea" id="RHEA-COMP:9752"/>
        <dbReference type="Rhea" id="RHEA-COMP:13826"/>
        <dbReference type="ChEBI" id="CHEBI:15378"/>
        <dbReference type="ChEBI" id="CHEBI:29969"/>
        <dbReference type="ChEBI" id="CHEBI:57856"/>
        <dbReference type="ChEBI" id="CHEBI:59789"/>
        <dbReference type="ChEBI" id="CHEBI:61961"/>
    </reaction>
</comment>
<dbReference type="HAMAP" id="MF_00735">
    <property type="entry name" value="Methyltr_PrmA"/>
    <property type="match status" value="1"/>
</dbReference>
<dbReference type="PIRSF" id="PIRSF000401">
    <property type="entry name" value="RPL11_MTase"/>
    <property type="match status" value="1"/>
</dbReference>
<organism evidence="7 8">
    <name type="scientific">Tepidiphilus baoligensis</name>
    <dbReference type="NCBI Taxonomy" id="2698687"/>
    <lineage>
        <taxon>Bacteria</taxon>
        <taxon>Pseudomonadati</taxon>
        <taxon>Pseudomonadota</taxon>
        <taxon>Hydrogenophilia</taxon>
        <taxon>Hydrogenophilales</taxon>
        <taxon>Hydrogenophilaceae</taxon>
        <taxon>Tepidiphilus</taxon>
    </lineage>
</organism>
<accession>A0ABX1QKB7</accession>
<dbReference type="Proteomes" id="UP000669605">
    <property type="component" value="Unassembled WGS sequence"/>
</dbReference>
<dbReference type="SUPFAM" id="SSF53335">
    <property type="entry name" value="S-adenosyl-L-methionine-dependent methyltransferases"/>
    <property type="match status" value="1"/>
</dbReference>
<evidence type="ECO:0000256" key="5">
    <source>
        <dbReference type="ARBA" id="ARBA00022691"/>
    </source>
</evidence>
<comment type="function">
    <text evidence="6">Methylates ribosomal protein L11.</text>
</comment>
<feature type="binding site" evidence="6">
    <location>
        <position position="202"/>
    </location>
    <ligand>
        <name>S-adenosyl-L-methionine</name>
        <dbReference type="ChEBI" id="CHEBI:59789"/>
    </ligand>
</feature>
<evidence type="ECO:0000256" key="6">
    <source>
        <dbReference type="HAMAP-Rule" id="MF_00735"/>
    </source>
</evidence>
<evidence type="ECO:0000256" key="4">
    <source>
        <dbReference type="ARBA" id="ARBA00022679"/>
    </source>
</evidence>
<evidence type="ECO:0000256" key="3">
    <source>
        <dbReference type="ARBA" id="ARBA00022603"/>
    </source>
</evidence>